<name>A0ABV3Z8W4_9BACT</name>
<comment type="caution">
    <text evidence="2">The sequence shown here is derived from an EMBL/GenBank/DDBJ whole genome shotgun (WGS) entry which is preliminary data.</text>
</comment>
<evidence type="ECO:0000313" key="3">
    <source>
        <dbReference type="Proteomes" id="UP001560573"/>
    </source>
</evidence>
<evidence type="ECO:0000256" key="1">
    <source>
        <dbReference type="SAM" id="SignalP"/>
    </source>
</evidence>
<reference evidence="2 3" key="1">
    <citation type="submission" date="2023-07" db="EMBL/GenBank/DDBJ databases">
        <authorList>
            <person name="Lian W.-H."/>
        </authorList>
    </citation>
    <scope>NUCLEOTIDE SEQUENCE [LARGE SCALE GENOMIC DNA]</scope>
    <source>
        <strain evidence="2 3">SYSU DXS3180</strain>
    </source>
</reference>
<keyword evidence="1" id="KW-0732">Signal</keyword>
<keyword evidence="3" id="KW-1185">Reference proteome</keyword>
<protein>
    <submittedName>
        <fullName evidence="2">DUF3500 domain-containing protein</fullName>
    </submittedName>
</protein>
<accession>A0ABV3Z8W4</accession>
<organism evidence="2 3">
    <name type="scientific">Danxiaibacter flavus</name>
    <dbReference type="NCBI Taxonomy" id="3049108"/>
    <lineage>
        <taxon>Bacteria</taxon>
        <taxon>Pseudomonadati</taxon>
        <taxon>Bacteroidota</taxon>
        <taxon>Chitinophagia</taxon>
        <taxon>Chitinophagales</taxon>
        <taxon>Chitinophagaceae</taxon>
        <taxon>Danxiaibacter</taxon>
    </lineage>
</organism>
<dbReference type="Proteomes" id="UP001560573">
    <property type="component" value="Unassembled WGS sequence"/>
</dbReference>
<gene>
    <name evidence="2" type="ORF">QTN47_02280</name>
</gene>
<sequence length="340" mass="38693">MKKIALFAFISFLICSSAYPQNMVAAAKGFISTLTKEQQAKTIYPFDIDERYNFHFFPIEDRKGISFNELNEQQQKAAFDLLKTCLSEGSMKKVKQIMQMEVLLKAIEKRKPEDHFRDPGKYNVTIFGIPGDSTIWGWRFEGHHICYNFSANKKELVGGTPGFFGANPGIVLDGPSKGLEVLKDETNEGFDLLHALTGTQLKTALIDSVAPKEIITFINRKAMIEHPAGISYSGMTVKQQQQFLQLIRLYVNRYTKIFADDMLKTIQQAGLENLKFAWAGSQQKVFGNPYYYRIQGPTIIIEYDNTQNNANHVHTIVRDLKNDFGGDLLLQHYKESHQSN</sequence>
<dbReference type="PANTHER" id="PTHR37489">
    <property type="entry name" value="DUF3500 DOMAIN-CONTAINING PROTEIN"/>
    <property type="match status" value="1"/>
</dbReference>
<dbReference type="EMBL" id="JAULBC010000001">
    <property type="protein sequence ID" value="MEX6686301.1"/>
    <property type="molecule type" value="Genomic_DNA"/>
</dbReference>
<dbReference type="RefSeq" id="WP_369327694.1">
    <property type="nucleotide sequence ID" value="NZ_JAULBC010000001.1"/>
</dbReference>
<dbReference type="Pfam" id="PF12006">
    <property type="entry name" value="DUF3500"/>
    <property type="match status" value="1"/>
</dbReference>
<dbReference type="InterPro" id="IPR021889">
    <property type="entry name" value="DUF3500"/>
</dbReference>
<feature type="signal peptide" evidence="1">
    <location>
        <begin position="1"/>
        <end position="20"/>
    </location>
</feature>
<dbReference type="PANTHER" id="PTHR37489:SF1">
    <property type="entry name" value="DUF3500 DOMAIN-CONTAINING PROTEIN"/>
    <property type="match status" value="1"/>
</dbReference>
<feature type="chain" id="PRO_5045768426" evidence="1">
    <location>
        <begin position="21"/>
        <end position="340"/>
    </location>
</feature>
<proteinExistence type="predicted"/>
<evidence type="ECO:0000313" key="2">
    <source>
        <dbReference type="EMBL" id="MEX6686301.1"/>
    </source>
</evidence>